<dbReference type="MEROPS" id="S16.012"/>
<organism evidence="5 6">
    <name type="scientific">Segniliparus rotundus (strain ATCC BAA-972 / CDC 1076 / CIP 108378 / DSM 44985 / JCM 13578)</name>
    <dbReference type="NCBI Taxonomy" id="640132"/>
    <lineage>
        <taxon>Bacteria</taxon>
        <taxon>Bacillati</taxon>
        <taxon>Actinomycetota</taxon>
        <taxon>Actinomycetes</taxon>
        <taxon>Mycobacteriales</taxon>
        <taxon>Segniliparaceae</taxon>
        <taxon>Segniliparus</taxon>
    </lineage>
</organism>
<evidence type="ECO:0000259" key="3">
    <source>
        <dbReference type="PROSITE" id="PS50106"/>
    </source>
</evidence>
<gene>
    <name evidence="5" type="ordered locus">Srot_2139</name>
</gene>
<dbReference type="InterPro" id="IPR036034">
    <property type="entry name" value="PDZ_sf"/>
</dbReference>
<dbReference type="KEGG" id="srt:Srot_2139"/>
<dbReference type="PROSITE" id="PS51786">
    <property type="entry name" value="LON_PROTEOLYTIC"/>
    <property type="match status" value="1"/>
</dbReference>
<keyword evidence="2" id="KW-1133">Transmembrane helix</keyword>
<dbReference type="AlphaFoldDB" id="D6Z9G2"/>
<dbReference type="PROSITE" id="PS50106">
    <property type="entry name" value="PDZ"/>
    <property type="match status" value="1"/>
</dbReference>
<keyword evidence="1" id="KW-0378">Hydrolase</keyword>
<keyword evidence="6" id="KW-1185">Reference proteome</keyword>
<reference evidence="5 6" key="1">
    <citation type="journal article" date="2010" name="Stand. Genomic Sci.">
        <title>Complete genome sequence of Segniliparus rotundus type strain (CDC 1076).</title>
        <authorList>
            <person name="Sikorski J."/>
            <person name="Lapidus A."/>
            <person name="Copeland A."/>
            <person name="Misra M."/>
            <person name="Glavina Del Rio T."/>
            <person name="Nolan M."/>
            <person name="Lucas S."/>
            <person name="Chen F."/>
            <person name="Tice H."/>
            <person name="Cheng J.F."/>
            <person name="Jando M."/>
            <person name="Schneider S."/>
            <person name="Bruce D."/>
            <person name="Goodwin L."/>
            <person name="Pitluck S."/>
            <person name="Liolios K."/>
            <person name="Mikhailova N."/>
            <person name="Pati A."/>
            <person name="Ivanova N."/>
            <person name="Mavromatis K."/>
            <person name="Chen A."/>
            <person name="Palaniappan K."/>
            <person name="Chertkov O."/>
            <person name="Land M."/>
            <person name="Hauser L."/>
            <person name="Chang Y.J."/>
            <person name="Jeffries C.D."/>
            <person name="Brettin T."/>
            <person name="Detter J.C."/>
            <person name="Han C."/>
            <person name="Rohde M."/>
            <person name="Goker M."/>
            <person name="Bristow J."/>
            <person name="Eisen J.A."/>
            <person name="Markowitz V."/>
            <person name="Hugenholtz P."/>
            <person name="Kyrpides N.C."/>
            <person name="Klenk H.P."/>
        </authorList>
    </citation>
    <scope>NUCLEOTIDE SEQUENCE [LARGE SCALE GENOMIC DNA]</scope>
    <source>
        <strain evidence="6">ATCC BAA-972 / CDC 1076 / CIP 108378 / DSM 44985 / JCM 13578</strain>
    </source>
</reference>
<dbReference type="Gene3D" id="2.30.42.10">
    <property type="match status" value="1"/>
</dbReference>
<keyword evidence="2" id="KW-0812">Transmembrane</keyword>
<dbReference type="EMBL" id="CP001958">
    <property type="protein sequence ID" value="ADG98592.1"/>
    <property type="molecule type" value="Genomic_DNA"/>
</dbReference>
<feature type="transmembrane region" description="Helical" evidence="2">
    <location>
        <begin position="21"/>
        <end position="41"/>
    </location>
</feature>
<dbReference type="InterPro" id="IPR014721">
    <property type="entry name" value="Ribsml_uS5_D2-typ_fold_subgr"/>
</dbReference>
<protein>
    <recommendedName>
        <fullName evidence="1">endopeptidase La</fullName>
        <ecNumber evidence="1">3.4.21.53</ecNumber>
    </recommendedName>
</protein>
<feature type="domain" description="PDZ" evidence="3">
    <location>
        <begin position="151"/>
        <end position="215"/>
    </location>
</feature>
<dbReference type="Pfam" id="PF05362">
    <property type="entry name" value="Lon_C"/>
    <property type="match status" value="1"/>
</dbReference>
<feature type="active site" evidence="1">
    <location>
        <position position="307"/>
    </location>
</feature>
<proteinExistence type="inferred from homology"/>
<dbReference type="InterPro" id="IPR001478">
    <property type="entry name" value="PDZ"/>
</dbReference>
<dbReference type="InterPro" id="IPR027065">
    <property type="entry name" value="Lon_Prtase"/>
</dbReference>
<dbReference type="InterPro" id="IPR020568">
    <property type="entry name" value="Ribosomal_Su5_D2-typ_SF"/>
</dbReference>
<sequence length="364" mass="37663">MTTGPHDQPARFLGSPVLQRITAVLAAGLAFAALLVIAGSIEVPYVALGPGPTLDLLGDGIDDNGKDTGAPVVTVTGKQASPTSGKLRLVTVSAADQLNMFQAMSLWFSGDEELVPREEVYPSDKPREQVEQENAADFSNSEEAAEAAALGELGYPLRVRVAKILPGSPADGSLRPGDWLVSVDGAAAKTLEDVSKAVAARKAGEAVVVQYQRGDTLGSARLVLAPRENDPSKGRIGVQMRLAADVPFHVRIAVPAKIGGPSGGLMFALAVIDKLTTGELTGGKDIAGTGTIEPDGKVGPIGGVTHKMLGARRDGATVFLVPSDNCSEASTDIPAGMRVVKVATLHDAVRELDDLRAGRPVPSC</sequence>
<dbReference type="PANTHER" id="PTHR10046">
    <property type="entry name" value="ATP DEPENDENT LON PROTEASE FAMILY MEMBER"/>
    <property type="match status" value="1"/>
</dbReference>
<accession>D6Z9G2</accession>
<dbReference type="InterPro" id="IPR008269">
    <property type="entry name" value="Lon_proteolytic"/>
</dbReference>
<dbReference type="GO" id="GO:0004176">
    <property type="term" value="F:ATP-dependent peptidase activity"/>
    <property type="evidence" value="ECO:0007669"/>
    <property type="project" value="UniProtKB-UniRule"/>
</dbReference>
<dbReference type="STRING" id="640132.Srot_2139"/>
<evidence type="ECO:0000256" key="1">
    <source>
        <dbReference type="PROSITE-ProRule" id="PRU01122"/>
    </source>
</evidence>
<evidence type="ECO:0000256" key="2">
    <source>
        <dbReference type="SAM" id="Phobius"/>
    </source>
</evidence>
<dbReference type="SUPFAM" id="SSF50156">
    <property type="entry name" value="PDZ domain-like"/>
    <property type="match status" value="1"/>
</dbReference>
<keyword evidence="1" id="KW-0720">Serine protease</keyword>
<dbReference type="EC" id="3.4.21.53" evidence="1"/>
<dbReference type="eggNOG" id="COG3480">
    <property type="taxonomic scope" value="Bacteria"/>
</dbReference>
<dbReference type="RefSeq" id="WP_013139042.1">
    <property type="nucleotide sequence ID" value="NC_014168.1"/>
</dbReference>
<dbReference type="Proteomes" id="UP000002247">
    <property type="component" value="Chromosome"/>
</dbReference>
<dbReference type="GO" id="GO:0006508">
    <property type="term" value="P:proteolysis"/>
    <property type="evidence" value="ECO:0007669"/>
    <property type="project" value="UniProtKB-KW"/>
</dbReference>
<evidence type="ECO:0000313" key="5">
    <source>
        <dbReference type="EMBL" id="ADG98592.1"/>
    </source>
</evidence>
<dbReference type="SUPFAM" id="SSF54211">
    <property type="entry name" value="Ribosomal protein S5 domain 2-like"/>
    <property type="match status" value="1"/>
</dbReference>
<feature type="active site" evidence="1">
    <location>
        <position position="262"/>
    </location>
</feature>
<dbReference type="HOGENOM" id="CLU_042037_1_0_11"/>
<dbReference type="GO" id="GO:0004252">
    <property type="term" value="F:serine-type endopeptidase activity"/>
    <property type="evidence" value="ECO:0007669"/>
    <property type="project" value="UniProtKB-UniRule"/>
</dbReference>
<feature type="domain" description="Lon proteolytic" evidence="4">
    <location>
        <begin position="258"/>
        <end position="355"/>
    </location>
</feature>
<dbReference type="GO" id="GO:0005524">
    <property type="term" value="F:ATP binding"/>
    <property type="evidence" value="ECO:0007669"/>
    <property type="project" value="InterPro"/>
</dbReference>
<evidence type="ECO:0000313" key="6">
    <source>
        <dbReference type="Proteomes" id="UP000002247"/>
    </source>
</evidence>
<keyword evidence="2" id="KW-0472">Membrane</keyword>
<dbReference type="Gene3D" id="3.30.230.10">
    <property type="match status" value="1"/>
</dbReference>
<dbReference type="OrthoDB" id="2356897at2"/>
<dbReference type="GO" id="GO:0030163">
    <property type="term" value="P:protein catabolic process"/>
    <property type="evidence" value="ECO:0007669"/>
    <property type="project" value="InterPro"/>
</dbReference>
<comment type="catalytic activity">
    <reaction evidence="1">
        <text>Hydrolysis of proteins in presence of ATP.</text>
        <dbReference type="EC" id="3.4.21.53"/>
    </reaction>
</comment>
<name>D6Z9G2_SEGRD</name>
<dbReference type="Pfam" id="PF13180">
    <property type="entry name" value="PDZ_2"/>
    <property type="match status" value="1"/>
</dbReference>
<comment type="similarity">
    <text evidence="1">Belongs to the peptidase S16 family.</text>
</comment>
<dbReference type="SMART" id="SM00228">
    <property type="entry name" value="PDZ"/>
    <property type="match status" value="1"/>
</dbReference>
<keyword evidence="1" id="KW-0645">Protease</keyword>
<evidence type="ECO:0000259" key="4">
    <source>
        <dbReference type="PROSITE" id="PS51786"/>
    </source>
</evidence>